<dbReference type="InterPro" id="IPR000014">
    <property type="entry name" value="PAS"/>
</dbReference>
<dbReference type="STRING" id="1499967.U27_02490"/>
<evidence type="ECO:0000313" key="13">
    <source>
        <dbReference type="EMBL" id="GAK55656.1"/>
    </source>
</evidence>
<dbReference type="Gene3D" id="3.40.50.2300">
    <property type="match status" value="1"/>
</dbReference>
<dbReference type="Gene3D" id="3.30.450.20">
    <property type="entry name" value="PAS domain"/>
    <property type="match status" value="6"/>
</dbReference>
<dbReference type="InterPro" id="IPR035965">
    <property type="entry name" value="PAS-like_dom_sf"/>
</dbReference>
<dbReference type="Gene3D" id="2.10.70.100">
    <property type="match status" value="2"/>
</dbReference>
<name>A0A0S6W7I3_VECG1</name>
<dbReference type="Gene3D" id="1.10.287.130">
    <property type="match status" value="1"/>
</dbReference>
<evidence type="ECO:0000259" key="9">
    <source>
        <dbReference type="PROSITE" id="PS50109"/>
    </source>
</evidence>
<feature type="domain" description="Response regulatory" evidence="10">
    <location>
        <begin position="5"/>
        <end position="121"/>
    </location>
</feature>
<evidence type="ECO:0000256" key="7">
    <source>
        <dbReference type="PROSITE-ProRule" id="PRU00169"/>
    </source>
</evidence>
<dbReference type="FunFam" id="1.10.287.130:FF:000001">
    <property type="entry name" value="Two-component sensor histidine kinase"/>
    <property type="match status" value="1"/>
</dbReference>
<dbReference type="SMART" id="SM00091">
    <property type="entry name" value="PAS"/>
    <property type="match status" value="6"/>
</dbReference>
<feature type="modified residue" description="4-aspartylphosphate" evidence="7">
    <location>
        <position position="54"/>
    </location>
</feature>
<proteinExistence type="predicted"/>
<keyword evidence="3 7" id="KW-0597">Phosphoprotein</keyword>
<dbReference type="PROSITE" id="PS50113">
    <property type="entry name" value="PAC"/>
    <property type="match status" value="5"/>
</dbReference>
<dbReference type="InterPro" id="IPR003594">
    <property type="entry name" value="HATPase_dom"/>
</dbReference>
<dbReference type="eggNOG" id="COG2205">
    <property type="taxonomic scope" value="Bacteria"/>
</dbReference>
<dbReference type="InterPro" id="IPR004358">
    <property type="entry name" value="Sig_transdc_His_kin-like_C"/>
</dbReference>
<dbReference type="SUPFAM" id="SSF55874">
    <property type="entry name" value="ATPase domain of HSP90 chaperone/DNA topoisomerase II/histidine kinase"/>
    <property type="match status" value="1"/>
</dbReference>
<dbReference type="Pfam" id="PF00989">
    <property type="entry name" value="PAS"/>
    <property type="match status" value="1"/>
</dbReference>
<dbReference type="SMART" id="SM00448">
    <property type="entry name" value="REC"/>
    <property type="match status" value="1"/>
</dbReference>
<feature type="domain" description="PAC" evidence="12">
    <location>
        <begin position="387"/>
        <end position="438"/>
    </location>
</feature>
<dbReference type="HOGENOM" id="CLU_263393_0_0_0"/>
<evidence type="ECO:0000313" key="14">
    <source>
        <dbReference type="Proteomes" id="UP000030661"/>
    </source>
</evidence>
<evidence type="ECO:0000256" key="1">
    <source>
        <dbReference type="ARBA" id="ARBA00000085"/>
    </source>
</evidence>
<keyword evidence="6" id="KW-0902">Two-component regulatory system</keyword>
<dbReference type="CDD" id="cd00130">
    <property type="entry name" value="PAS"/>
    <property type="match status" value="4"/>
</dbReference>
<dbReference type="AlphaFoldDB" id="A0A0S6W7I3"/>
<dbReference type="Pfam" id="PF00072">
    <property type="entry name" value="Response_reg"/>
    <property type="match status" value="1"/>
</dbReference>
<dbReference type="InterPro" id="IPR013767">
    <property type="entry name" value="PAS_fold"/>
</dbReference>
<dbReference type="Pfam" id="PF00512">
    <property type="entry name" value="HisKA"/>
    <property type="match status" value="1"/>
</dbReference>
<evidence type="ECO:0000259" key="12">
    <source>
        <dbReference type="PROSITE" id="PS50113"/>
    </source>
</evidence>
<feature type="domain" description="Histidine kinase" evidence="9">
    <location>
        <begin position="945"/>
        <end position="1178"/>
    </location>
</feature>
<comment type="catalytic activity">
    <reaction evidence="1">
        <text>ATP + protein L-histidine = ADP + protein N-phospho-L-histidine.</text>
        <dbReference type="EC" id="2.7.13.3"/>
    </reaction>
</comment>
<evidence type="ECO:0000256" key="2">
    <source>
        <dbReference type="ARBA" id="ARBA00012438"/>
    </source>
</evidence>
<evidence type="ECO:0000256" key="4">
    <source>
        <dbReference type="ARBA" id="ARBA00022679"/>
    </source>
</evidence>
<evidence type="ECO:0000259" key="11">
    <source>
        <dbReference type="PROSITE" id="PS50112"/>
    </source>
</evidence>
<feature type="domain" description="PAC" evidence="12">
    <location>
        <begin position="265"/>
        <end position="317"/>
    </location>
</feature>
<dbReference type="PANTHER" id="PTHR43304:SF1">
    <property type="entry name" value="PAC DOMAIN-CONTAINING PROTEIN"/>
    <property type="match status" value="1"/>
</dbReference>
<dbReference type="SMART" id="SM00387">
    <property type="entry name" value="HATPase_c"/>
    <property type="match status" value="1"/>
</dbReference>
<dbReference type="PANTHER" id="PTHR43304">
    <property type="entry name" value="PHYTOCHROME-LIKE PROTEIN CPH1"/>
    <property type="match status" value="1"/>
</dbReference>
<protein>
    <recommendedName>
        <fullName evidence="2">histidine kinase</fullName>
        <ecNumber evidence="2">2.7.13.3</ecNumber>
    </recommendedName>
</protein>
<dbReference type="EC" id="2.7.13.3" evidence="2"/>
<dbReference type="SUPFAM" id="SSF52172">
    <property type="entry name" value="CheY-like"/>
    <property type="match status" value="1"/>
</dbReference>
<dbReference type="EMBL" id="DF820463">
    <property type="protein sequence ID" value="GAK55656.1"/>
    <property type="molecule type" value="Genomic_DNA"/>
</dbReference>
<dbReference type="SUPFAM" id="SSF47384">
    <property type="entry name" value="Homodimeric domain of signal transducing histidine kinase"/>
    <property type="match status" value="1"/>
</dbReference>
<dbReference type="Pfam" id="PF13188">
    <property type="entry name" value="PAS_8"/>
    <property type="match status" value="1"/>
</dbReference>
<dbReference type="InterPro" id="IPR036890">
    <property type="entry name" value="HATPase_C_sf"/>
</dbReference>
<feature type="domain" description="PAS" evidence="11">
    <location>
        <begin position="318"/>
        <end position="372"/>
    </location>
</feature>
<feature type="coiled-coil region" evidence="8">
    <location>
        <begin position="782"/>
        <end position="809"/>
    </location>
</feature>
<dbReference type="PROSITE" id="PS50110">
    <property type="entry name" value="RESPONSE_REGULATORY"/>
    <property type="match status" value="1"/>
</dbReference>
<dbReference type="SMART" id="SM00388">
    <property type="entry name" value="HisKA"/>
    <property type="match status" value="1"/>
</dbReference>
<dbReference type="PRINTS" id="PR00344">
    <property type="entry name" value="BCTRLSENSOR"/>
</dbReference>
<feature type="domain" description="PAC" evidence="12">
    <location>
        <begin position="623"/>
        <end position="674"/>
    </location>
</feature>
<dbReference type="InterPro" id="IPR001789">
    <property type="entry name" value="Sig_transdc_resp-reg_receiver"/>
</dbReference>
<sequence>MVNTEIVVVDDDENSLILLSEILSAAGYTARPISSGTLALQNIRAKTPALILLDIRMPDMDGYEVCRRLKEDARTCAIPIIFISVLDQPPDKVKGFQVGGVDFITKPFENVEVLARVKTHLALRCTQLELERRVAELEATNTQLSTEIKERKRFEVELQRHREYLEELVAERTTELQQDIIKRKHVEEELRESEARYRTLFESIPEGILASGPDGKLISVNQAAASILGYDKAEDLIGVPGVELYQDVEQRQRMFARFMEQGYIPNTEFRMKKKDGSTVYTMGSEVMHRDQQGNIVRTEGIFMDITDRKRVEEALRTSKEQLHALLNAIQETAFLIDPQGIVLAANTTAAQRLGTTVEDFVGACVYDFMPPEVAQYRKAHGSDIVRTGQSAQFEDCRNERMYRSILYPVKDSTGAVQNIAVLAIDITAQKQAEVALQAWATFAQMHPAPVLRFDREGQILLANSAAYDIFGYQSLHDLTIAEIFPECAPDIFSDSIQHETRVNIEIHLGDQDYQFLVCGVPALGIGHVYGTNITERKRAEEALQESRERLIAAQRIAKLGDIIWDVETGVITWSDALYDLMQYDRSEKIDFARVNAEIHHPDDLERVTRWLRDGIAGGSDKLAPNEYRIIRKDGKVLFVHTEGVIQRHKGKQPRVFVTLQDITDRKRTEDALRRASAYNRSLIEASLDPLVTIGADGKITDVNTATELVTGYAREDLLGTDFSNYFTEPEHACAGYQEVFRDGLVRDYPLELRHRDGHVTSVLYNATVYRNETGQILGVVAAARDITERKRAEEALRESEERMRLAAQAANIGTYAYDFTTGIPYWSPELKAIWGYQPDEPAVLDNDIHPDDRQMALNALNEANAPTGNGLLDLKYRIIRRDGSLRWLRVLGKTHFAGEGANRRPVQMYGVIMDITNLKLAEEDLRQAKEAAEAASRVKSQFLANMSHELRTPLTNMLGYIQLLRQQQNLTDTQQHGVDIMLRNGEHLLTMINDLLDFAKTEAGKMILVNQPFALQTLLHTITASMRVQAEAKGLTFLCEYAVDLPVVVSGDETHLRQILFNLLSNAIKFTERGQVVLRVSNLGCEILELEPSKSHISHQRSQIRFEVEDTGIGIPVNQLEMIFDPFHQVPDGWSKPRGTGLGLSISRQLVHLMQSEIQVRSVMGQGSVFWFDLTLPVVEVDHTPAFMTETDQTASLPLSPEPDLKMIVPLPIEDVSALYELARIGDIVGLRNYLARLETSDPRWQPFIKKLKTLARDIKLQEIRAWLSQYLKEEER</sequence>
<dbReference type="PROSITE" id="PS50112">
    <property type="entry name" value="PAS"/>
    <property type="match status" value="5"/>
</dbReference>
<dbReference type="GO" id="GO:0000155">
    <property type="term" value="F:phosphorelay sensor kinase activity"/>
    <property type="evidence" value="ECO:0007669"/>
    <property type="project" value="InterPro"/>
</dbReference>
<accession>A0A0S6W7I3</accession>
<dbReference type="CDD" id="cd00082">
    <property type="entry name" value="HisKA"/>
    <property type="match status" value="1"/>
</dbReference>
<dbReference type="InterPro" id="IPR003661">
    <property type="entry name" value="HisK_dim/P_dom"/>
</dbReference>
<organism evidence="13">
    <name type="scientific">Vecturithrix granuli</name>
    <dbReference type="NCBI Taxonomy" id="1499967"/>
    <lineage>
        <taxon>Bacteria</taxon>
        <taxon>Candidatus Moduliflexota</taxon>
        <taxon>Candidatus Vecturitrichia</taxon>
        <taxon>Candidatus Vecturitrichales</taxon>
        <taxon>Candidatus Vecturitrichaceae</taxon>
        <taxon>Candidatus Vecturithrix</taxon>
    </lineage>
</organism>
<dbReference type="InterPro" id="IPR000700">
    <property type="entry name" value="PAS-assoc_C"/>
</dbReference>
<dbReference type="InterPro" id="IPR052162">
    <property type="entry name" value="Sensor_kinase/Photoreceptor"/>
</dbReference>
<dbReference type="InterPro" id="IPR001610">
    <property type="entry name" value="PAC"/>
</dbReference>
<dbReference type="InterPro" id="IPR005467">
    <property type="entry name" value="His_kinase_dom"/>
</dbReference>
<dbReference type="InterPro" id="IPR011006">
    <property type="entry name" value="CheY-like_superfamily"/>
</dbReference>
<keyword evidence="8" id="KW-0175">Coiled coil</keyword>
<evidence type="ECO:0000256" key="8">
    <source>
        <dbReference type="SAM" id="Coils"/>
    </source>
</evidence>
<dbReference type="Pfam" id="PF08448">
    <property type="entry name" value="PAS_4"/>
    <property type="match status" value="1"/>
</dbReference>
<dbReference type="InterPro" id="IPR013655">
    <property type="entry name" value="PAS_fold_3"/>
</dbReference>
<dbReference type="GO" id="GO:0006355">
    <property type="term" value="P:regulation of DNA-templated transcription"/>
    <property type="evidence" value="ECO:0007669"/>
    <property type="project" value="InterPro"/>
</dbReference>
<dbReference type="Pfam" id="PF13426">
    <property type="entry name" value="PAS_9"/>
    <property type="match status" value="1"/>
</dbReference>
<dbReference type="eggNOG" id="COG5002">
    <property type="taxonomic scope" value="Bacteria"/>
</dbReference>
<reference evidence="13" key="1">
    <citation type="journal article" date="2015" name="PeerJ">
        <title>First genomic representation of candidate bacterial phylum KSB3 points to enhanced environmental sensing as a trigger of wastewater bulking.</title>
        <authorList>
            <person name="Sekiguchi Y."/>
            <person name="Ohashi A."/>
            <person name="Parks D.H."/>
            <person name="Yamauchi T."/>
            <person name="Tyson G.W."/>
            <person name="Hugenholtz P."/>
        </authorList>
    </citation>
    <scope>NUCLEOTIDE SEQUENCE [LARGE SCALE GENOMIC DNA]</scope>
</reference>
<gene>
    <name evidence="13" type="ORF">U27_02490</name>
</gene>
<evidence type="ECO:0000256" key="6">
    <source>
        <dbReference type="ARBA" id="ARBA00023012"/>
    </source>
</evidence>
<dbReference type="InterPro" id="IPR013656">
    <property type="entry name" value="PAS_4"/>
</dbReference>
<feature type="domain" description="PAS" evidence="11">
    <location>
        <begin position="799"/>
        <end position="840"/>
    </location>
</feature>
<dbReference type="Pfam" id="PF02518">
    <property type="entry name" value="HATPase_c"/>
    <property type="match status" value="1"/>
</dbReference>
<dbReference type="eggNOG" id="COG2202">
    <property type="taxonomic scope" value="Bacteria"/>
</dbReference>
<dbReference type="Proteomes" id="UP000030661">
    <property type="component" value="Unassembled WGS sequence"/>
</dbReference>
<dbReference type="CDD" id="cd16922">
    <property type="entry name" value="HATPase_EvgS-ArcB-TorS-like"/>
    <property type="match status" value="1"/>
</dbReference>
<dbReference type="FunFam" id="3.30.565.10:FF:000010">
    <property type="entry name" value="Sensor histidine kinase RcsC"/>
    <property type="match status" value="1"/>
</dbReference>
<keyword evidence="5 13" id="KW-0418">Kinase</keyword>
<keyword evidence="14" id="KW-1185">Reference proteome</keyword>
<dbReference type="Pfam" id="PF08447">
    <property type="entry name" value="PAS_3"/>
    <property type="match status" value="2"/>
</dbReference>
<dbReference type="SUPFAM" id="SSF55785">
    <property type="entry name" value="PYP-like sensor domain (PAS domain)"/>
    <property type="match status" value="6"/>
</dbReference>
<feature type="domain" description="PAS" evidence="11">
    <location>
        <begin position="675"/>
        <end position="730"/>
    </location>
</feature>
<dbReference type="CDD" id="cd19920">
    <property type="entry name" value="REC_PA4781-like"/>
    <property type="match status" value="1"/>
</dbReference>
<feature type="domain" description="PAC" evidence="12">
    <location>
        <begin position="872"/>
        <end position="927"/>
    </location>
</feature>
<dbReference type="SMART" id="SM00086">
    <property type="entry name" value="PAC"/>
    <property type="match status" value="4"/>
</dbReference>
<dbReference type="NCBIfam" id="TIGR00229">
    <property type="entry name" value="sensory_box"/>
    <property type="match status" value="5"/>
</dbReference>
<feature type="coiled-coil region" evidence="8">
    <location>
        <begin position="127"/>
        <end position="203"/>
    </location>
</feature>
<dbReference type="Gene3D" id="6.10.250.490">
    <property type="match status" value="1"/>
</dbReference>
<feature type="domain" description="PAS" evidence="11">
    <location>
        <begin position="562"/>
        <end position="618"/>
    </location>
</feature>
<dbReference type="InterPro" id="IPR036097">
    <property type="entry name" value="HisK_dim/P_sf"/>
</dbReference>
<dbReference type="Gene3D" id="3.30.565.10">
    <property type="entry name" value="Histidine kinase-like ATPase, C-terminal domain"/>
    <property type="match status" value="1"/>
</dbReference>
<dbReference type="PROSITE" id="PS50109">
    <property type="entry name" value="HIS_KIN"/>
    <property type="match status" value="1"/>
</dbReference>
<evidence type="ECO:0000259" key="10">
    <source>
        <dbReference type="PROSITE" id="PS50110"/>
    </source>
</evidence>
<evidence type="ECO:0000256" key="5">
    <source>
        <dbReference type="ARBA" id="ARBA00022777"/>
    </source>
</evidence>
<keyword evidence="4" id="KW-0808">Transferase</keyword>
<evidence type="ECO:0000256" key="3">
    <source>
        <dbReference type="ARBA" id="ARBA00022553"/>
    </source>
</evidence>
<feature type="domain" description="PAS" evidence="11">
    <location>
        <begin position="193"/>
        <end position="234"/>
    </location>
</feature>
<feature type="domain" description="PAC" evidence="12">
    <location>
        <begin position="746"/>
        <end position="798"/>
    </location>
</feature>